<comment type="caution">
    <text evidence="5">The sequence shown here is derived from an EMBL/GenBank/DDBJ whole genome shotgun (WGS) entry which is preliminary data.</text>
</comment>
<evidence type="ECO:0000256" key="3">
    <source>
        <dbReference type="SAM" id="MobiDB-lite"/>
    </source>
</evidence>
<feature type="domain" description="Glycoside hydrolase 35 catalytic" evidence="4">
    <location>
        <begin position="12"/>
        <end position="313"/>
    </location>
</feature>
<feature type="region of interest" description="Disordered" evidence="3">
    <location>
        <begin position="514"/>
        <end position="535"/>
    </location>
</feature>
<dbReference type="GO" id="GO:0005975">
    <property type="term" value="P:carbohydrate metabolic process"/>
    <property type="evidence" value="ECO:0007669"/>
    <property type="project" value="InterPro"/>
</dbReference>
<dbReference type="EMBL" id="BOMV01000028">
    <property type="protein sequence ID" value="GIE95433.1"/>
    <property type="molecule type" value="Genomic_DNA"/>
</dbReference>
<proteinExistence type="inferred from homology"/>
<dbReference type="Gene3D" id="3.20.20.80">
    <property type="entry name" value="Glycosidases"/>
    <property type="match status" value="1"/>
</dbReference>
<evidence type="ECO:0000313" key="6">
    <source>
        <dbReference type="Proteomes" id="UP000636960"/>
    </source>
</evidence>
<organism evidence="5 6">
    <name type="scientific">Paractinoplanes rishiriensis</name>
    <dbReference type="NCBI Taxonomy" id="1050105"/>
    <lineage>
        <taxon>Bacteria</taxon>
        <taxon>Bacillati</taxon>
        <taxon>Actinomycetota</taxon>
        <taxon>Actinomycetes</taxon>
        <taxon>Micromonosporales</taxon>
        <taxon>Micromonosporaceae</taxon>
        <taxon>Paractinoplanes</taxon>
    </lineage>
</organism>
<evidence type="ECO:0000259" key="4">
    <source>
        <dbReference type="Pfam" id="PF01301"/>
    </source>
</evidence>
<dbReference type="InterPro" id="IPR017853">
    <property type="entry name" value="GH"/>
</dbReference>
<dbReference type="SUPFAM" id="SSF51445">
    <property type="entry name" value="(Trans)glycosidases"/>
    <property type="match status" value="1"/>
</dbReference>
<feature type="compositionally biased region" description="Low complexity" evidence="3">
    <location>
        <begin position="871"/>
        <end position="882"/>
    </location>
</feature>
<sequence length="892" mass="94052">MTAIELDPTGIRIDGEPRRLLCASLFYFRLPREEWRDRLRQVRRSGYTCIDVYFPWNFHETAPGEWCFEGRRDLAAFLDLAAEEGLYVVARPGPYICSEWDGGGLPAWLGLDNQLGVRQHEPRYLAQVDGWFARVLPILAERQHPGGPVIMVQLENELDFFDCHDRSGYLTALRDRARAYGISVPLIACAGQGDLPGATGDVPGIVPACNFYPRDDSPDIETDVRHYASLLAARGLPLLVTETNRKHTTLRRLLASGAALLGPYLQSSGWNFGFTPSTGNWGAPGNLFTHSYDFGGYVSPTGEERPEFTAAQVLSRVLETLGPALATATLSHVDIPVAVASFPTSSAPSSLDLAGGGRLLALPNLSATDGTAVVCDTPVAVAADSCPLLPIDLPLNRWGADVKLALASADLVAAAPGEGALALAFAATVPVTVVIDGLQPPAVSAPRARLAIEIPAAAVPERRAVNGLDRSGRPLTITIVVLSPPDAARLTRLGPDGSTGIAPRDRAHPAPATVELTTGTSRPGAAPTIPTGVSDLPPTLESLGVYRGRGTYTAVTDLTGIDDLLLIGAADLTDVTVADLTVAGRAHGTIAAYGATERIDVRDATGPSEIRATVEIWGHANFDDARLPALALGALRGLGTVWAVTATHDLSAHWTVSGPEQWAAEPAPIRSLGGWSSTRVGHLITYRKSLKPRTHPSALHLAGLTTPVAVSVGAAEPVVVPAENPWLLLPPGTTSAAVTLTHHPSAAPVRPELLVLRPVTGWTTTIQTDQNLLRYAADGAPGDAVFTLPVTLAAGTETWLDLDVPAAPAGWLVHLSGSQLRATAWAAGECLGRVWLNDPHRAGFTGGDPGVLWIPPAWTTTGTRLTLLLRGTAGPTPPTLTGVRLGSPHGKP</sequence>
<keyword evidence="6" id="KW-1185">Reference proteome</keyword>
<dbReference type="AlphaFoldDB" id="A0A919JYJ1"/>
<dbReference type="PANTHER" id="PTHR23421">
    <property type="entry name" value="BETA-GALACTOSIDASE RELATED"/>
    <property type="match status" value="1"/>
</dbReference>
<evidence type="ECO:0000256" key="2">
    <source>
        <dbReference type="RuleBase" id="RU003679"/>
    </source>
</evidence>
<comment type="similarity">
    <text evidence="1 2">Belongs to the glycosyl hydrolase 35 family.</text>
</comment>
<feature type="region of interest" description="Disordered" evidence="3">
    <location>
        <begin position="871"/>
        <end position="892"/>
    </location>
</feature>
<evidence type="ECO:0000256" key="1">
    <source>
        <dbReference type="ARBA" id="ARBA00009809"/>
    </source>
</evidence>
<evidence type="ECO:0000313" key="5">
    <source>
        <dbReference type="EMBL" id="GIE95433.1"/>
    </source>
</evidence>
<gene>
    <name evidence="5" type="ORF">Ari01nite_28980</name>
</gene>
<dbReference type="GO" id="GO:0004553">
    <property type="term" value="F:hydrolase activity, hydrolyzing O-glycosyl compounds"/>
    <property type="evidence" value="ECO:0007669"/>
    <property type="project" value="InterPro"/>
</dbReference>
<dbReference type="Proteomes" id="UP000636960">
    <property type="component" value="Unassembled WGS sequence"/>
</dbReference>
<dbReference type="RefSeq" id="WP_203781730.1">
    <property type="nucleotide sequence ID" value="NZ_BOMV01000028.1"/>
</dbReference>
<protein>
    <recommendedName>
        <fullName evidence="4">Glycoside hydrolase 35 catalytic domain-containing protein</fullName>
    </recommendedName>
</protein>
<dbReference type="PRINTS" id="PR00742">
    <property type="entry name" value="GLHYDRLASE35"/>
</dbReference>
<name>A0A919JYJ1_9ACTN</name>
<reference evidence="5" key="1">
    <citation type="submission" date="2021-01" db="EMBL/GenBank/DDBJ databases">
        <title>Whole genome shotgun sequence of Actinoplanes rishiriensis NBRC 108556.</title>
        <authorList>
            <person name="Komaki H."/>
            <person name="Tamura T."/>
        </authorList>
    </citation>
    <scope>NUCLEOTIDE SEQUENCE</scope>
    <source>
        <strain evidence="5">NBRC 108556</strain>
    </source>
</reference>
<dbReference type="Pfam" id="PF01301">
    <property type="entry name" value="Glyco_hydro_35"/>
    <property type="match status" value="1"/>
</dbReference>
<dbReference type="InterPro" id="IPR001944">
    <property type="entry name" value="Glycoside_Hdrlase_35"/>
</dbReference>
<dbReference type="InterPro" id="IPR031330">
    <property type="entry name" value="Gly_Hdrlase_35_cat"/>
</dbReference>
<accession>A0A919JYJ1</accession>